<accession>A0ABM5XIB7</accession>
<keyword evidence="2" id="KW-1185">Reference proteome</keyword>
<protein>
    <submittedName>
        <fullName evidence="1">Uncharacterized protein</fullName>
    </submittedName>
</protein>
<proteinExistence type="predicted"/>
<sequence length="77" mass="8752">MNTKNQLAPTFSLDGLQYHFSLRGETILSIDSNAISYEQAEDIYIALLKAMEISLTQYCPNLDRAFQRECRASLTCD</sequence>
<reference evidence="2" key="1">
    <citation type="submission" date="2015-12" db="EMBL/GenBank/DDBJ databases">
        <title>FDA dAtabase for Regulatory Grade micrObial Sequences (FDA-ARGOS): Supporting development and validation of Infectious Disease Dx tests.</title>
        <authorList>
            <person name="Hoffmann M."/>
            <person name="Allard M."/>
            <person name="Evans P."/>
            <person name="Brown E."/>
            <person name="Tallon L.J."/>
            <person name="Sadzewicz L."/>
            <person name="Sengamalay N."/>
            <person name="Ott S."/>
            <person name="Godinez A."/>
            <person name="Nagaraj S."/>
            <person name="Vyas G."/>
            <person name="Aluvathingal J."/>
            <person name="Nadendla S."/>
            <person name="Geyer C."/>
            <person name="Sichtig H."/>
        </authorList>
    </citation>
    <scope>NUCLEOTIDE SEQUENCE [LARGE SCALE GENOMIC DNA]</scope>
    <source>
        <strain evidence="2">ATCC 33809</strain>
    </source>
</reference>
<gene>
    <name evidence="1" type="ORF">AL536_03900</name>
</gene>
<evidence type="ECO:0000313" key="2">
    <source>
        <dbReference type="Proteomes" id="UP000057088"/>
    </source>
</evidence>
<name>A0ABM5XIB7_VIBFL</name>
<dbReference type="Proteomes" id="UP000057088">
    <property type="component" value="Chromosome 1"/>
</dbReference>
<evidence type="ECO:0000313" key="1">
    <source>
        <dbReference type="EMBL" id="AMF92629.1"/>
    </source>
</evidence>
<organism evidence="1 2">
    <name type="scientific">Vibrio fluvialis</name>
    <dbReference type="NCBI Taxonomy" id="676"/>
    <lineage>
        <taxon>Bacteria</taxon>
        <taxon>Pseudomonadati</taxon>
        <taxon>Pseudomonadota</taxon>
        <taxon>Gammaproteobacteria</taxon>
        <taxon>Vibrionales</taxon>
        <taxon>Vibrionaceae</taxon>
        <taxon>Vibrio</taxon>
    </lineage>
</organism>
<dbReference type="EMBL" id="CP014034">
    <property type="protein sequence ID" value="AMF92629.1"/>
    <property type="molecule type" value="Genomic_DNA"/>
</dbReference>